<comment type="caution">
    <text evidence="2">The sequence shown here is derived from an EMBL/GenBank/DDBJ whole genome shotgun (WGS) entry which is preliminary data.</text>
</comment>
<keyword evidence="3" id="KW-1185">Reference proteome</keyword>
<dbReference type="InterPro" id="IPR051236">
    <property type="entry name" value="HAT_RTT109-like"/>
</dbReference>
<dbReference type="InterPro" id="IPR039559">
    <property type="entry name" value="AIM6_PI-PLC-like_dom"/>
</dbReference>
<gene>
    <name evidence="2" type="ORF">GCM10023231_40690</name>
</gene>
<evidence type="ECO:0000313" key="2">
    <source>
        <dbReference type="EMBL" id="GAA4807352.1"/>
    </source>
</evidence>
<reference evidence="3" key="1">
    <citation type="journal article" date="2019" name="Int. J. Syst. Evol. Microbiol.">
        <title>The Global Catalogue of Microorganisms (GCM) 10K type strain sequencing project: providing services to taxonomists for standard genome sequencing and annotation.</title>
        <authorList>
            <consortium name="The Broad Institute Genomics Platform"/>
            <consortium name="The Broad Institute Genome Sequencing Center for Infectious Disease"/>
            <person name="Wu L."/>
            <person name="Ma J."/>
        </authorList>
    </citation>
    <scope>NUCLEOTIDE SEQUENCE [LARGE SCALE GENOMIC DNA]</scope>
    <source>
        <strain evidence="3">JCM 18200</strain>
    </source>
</reference>
<dbReference type="Gene3D" id="3.20.20.190">
    <property type="entry name" value="Phosphatidylinositol (PI) phosphodiesterase"/>
    <property type="match status" value="1"/>
</dbReference>
<dbReference type="SUPFAM" id="SSF51695">
    <property type="entry name" value="PLC-like phosphodiesterases"/>
    <property type="match status" value="1"/>
</dbReference>
<dbReference type="Pfam" id="PF13653">
    <property type="entry name" value="GDPD_2"/>
    <property type="match status" value="1"/>
</dbReference>
<name>A0ABP9CA70_9SPHI</name>
<protein>
    <recommendedName>
        <fullName evidence="1">Altered inheritance of mitochondria protein 6</fullName>
    </recommendedName>
</protein>
<dbReference type="Proteomes" id="UP001501411">
    <property type="component" value="Unassembled WGS sequence"/>
</dbReference>
<organism evidence="2 3">
    <name type="scientific">Olivibacter ginsenosidimutans</name>
    <dbReference type="NCBI Taxonomy" id="1176537"/>
    <lineage>
        <taxon>Bacteria</taxon>
        <taxon>Pseudomonadati</taxon>
        <taxon>Bacteroidota</taxon>
        <taxon>Sphingobacteriia</taxon>
        <taxon>Sphingobacteriales</taxon>
        <taxon>Sphingobacteriaceae</taxon>
        <taxon>Olivibacter</taxon>
    </lineage>
</organism>
<sequence length="241" mass="28070">MLYSHKTQGHSHNDYKQDLPFIKAYQAGMQSIEADVFLRGDTLFVAHEKQEIRPGRTLETLYLHPLVAAFRQHQQHPFPDTNKTLQLVIDIKENYQQVISALLKILDTYEDVFKPAINLHAVRIVLSGDLPTPDSFSQYPSYISFDGRPEQTYTAQQLQRIAMISQDIKHYTQWNGKENLSVEDQGKLIHVIQAAHQQGKPVRFWATTDRMETWMTLERLGVDWINTDHPEELASYYQQHH</sequence>
<accession>A0ABP9CA70</accession>
<dbReference type="InterPro" id="IPR017946">
    <property type="entry name" value="PLC-like_Pdiesterase_TIM-brl"/>
</dbReference>
<dbReference type="EMBL" id="BAABIQ010000044">
    <property type="protein sequence ID" value="GAA4807352.1"/>
    <property type="molecule type" value="Genomic_DNA"/>
</dbReference>
<evidence type="ECO:0000256" key="1">
    <source>
        <dbReference type="ARBA" id="ARBA00014286"/>
    </source>
</evidence>
<dbReference type="CDD" id="cd08577">
    <property type="entry name" value="PI-PLCc_GDPD_SF_unchar3"/>
    <property type="match status" value="1"/>
</dbReference>
<evidence type="ECO:0000313" key="3">
    <source>
        <dbReference type="Proteomes" id="UP001501411"/>
    </source>
</evidence>
<dbReference type="PANTHER" id="PTHR31571:SF1">
    <property type="entry name" value="ALTERED INHERITANCE OF MITOCHONDRIA PROTEIN 6"/>
    <property type="match status" value="1"/>
</dbReference>
<proteinExistence type="predicted"/>
<dbReference type="PANTHER" id="PTHR31571">
    <property type="entry name" value="ALTERED INHERITANCE OF MITOCHONDRIA PROTEIN 6"/>
    <property type="match status" value="1"/>
</dbReference>